<protein>
    <recommendedName>
        <fullName evidence="5">SMP domain-containing protein</fullName>
    </recommendedName>
</protein>
<reference evidence="2 4" key="3">
    <citation type="journal article" date="2023" name="Proc. Natl. Acad. Sci. U.S.A.">
        <title>A global phylogenomic analysis of the shiitake genus Lentinula.</title>
        <authorList>
            <person name="Sierra-Patev S."/>
            <person name="Min B."/>
            <person name="Naranjo-Ortiz M."/>
            <person name="Looney B."/>
            <person name="Konkel Z."/>
            <person name="Slot J.C."/>
            <person name="Sakamoto Y."/>
            <person name="Steenwyk J.L."/>
            <person name="Rokas A."/>
            <person name="Carro J."/>
            <person name="Camarero S."/>
            <person name="Ferreira P."/>
            <person name="Molpeceres G."/>
            <person name="Ruiz-Duenas F.J."/>
            <person name="Serrano A."/>
            <person name="Henrissat B."/>
            <person name="Drula E."/>
            <person name="Hughes K.W."/>
            <person name="Mata J.L."/>
            <person name="Ishikawa N.K."/>
            <person name="Vargas-Isla R."/>
            <person name="Ushijima S."/>
            <person name="Smith C.A."/>
            <person name="Donoghue J."/>
            <person name="Ahrendt S."/>
            <person name="Andreopoulos W."/>
            <person name="He G."/>
            <person name="LaButti K."/>
            <person name="Lipzen A."/>
            <person name="Ng V."/>
            <person name="Riley R."/>
            <person name="Sandor L."/>
            <person name="Barry K."/>
            <person name="Martinez A.T."/>
            <person name="Xiao Y."/>
            <person name="Gibbons J.G."/>
            <person name="Terashima K."/>
            <person name="Grigoriev I.V."/>
            <person name="Hibbett D."/>
        </authorList>
    </citation>
    <scope>NUCLEOTIDE SEQUENCE [LARGE SCALE GENOMIC DNA]</scope>
    <source>
        <strain evidence="2 4">TFB7810</strain>
    </source>
</reference>
<dbReference type="AlphaFoldDB" id="A0A9W8TUV8"/>
<evidence type="ECO:0008006" key="5">
    <source>
        <dbReference type="Google" id="ProtNLM"/>
    </source>
</evidence>
<dbReference type="Proteomes" id="UP001142393">
    <property type="component" value="Unassembled WGS sequence"/>
</dbReference>
<feature type="region of interest" description="Disordered" evidence="1">
    <location>
        <begin position="1"/>
        <end position="71"/>
    </location>
</feature>
<evidence type="ECO:0000313" key="3">
    <source>
        <dbReference type="EMBL" id="KAJ3986691.1"/>
    </source>
</evidence>
<evidence type="ECO:0000313" key="4">
    <source>
        <dbReference type="Proteomes" id="UP001142393"/>
    </source>
</evidence>
<dbReference type="EMBL" id="JANVFU010000012">
    <property type="protein sequence ID" value="KAJ3741490.1"/>
    <property type="molecule type" value="Genomic_DNA"/>
</dbReference>
<name>A0A9W8TUV8_9AGAR</name>
<dbReference type="EMBL" id="MU801936">
    <property type="protein sequence ID" value="KAJ3986691.1"/>
    <property type="molecule type" value="Genomic_DNA"/>
</dbReference>
<feature type="compositionally biased region" description="Low complexity" evidence="1">
    <location>
        <begin position="1"/>
        <end position="20"/>
    </location>
</feature>
<sequence>MASTKKSPTPKNPTTPSAASRVQASQAKAGNETGKGSFPARVQAAAATNVNKVDEPVSKGGRKSPSKGTRK</sequence>
<keyword evidence="4" id="KW-1185">Reference proteome</keyword>
<feature type="compositionally biased region" description="Basic residues" evidence="1">
    <location>
        <begin position="60"/>
        <end position="71"/>
    </location>
</feature>
<accession>A0AA38Q3E8</accession>
<accession>A0A9W8TUV8</accession>
<organism evidence="2 4">
    <name type="scientific">Lentinula detonsa</name>
    <dbReference type="NCBI Taxonomy" id="2804962"/>
    <lineage>
        <taxon>Eukaryota</taxon>
        <taxon>Fungi</taxon>
        <taxon>Dikarya</taxon>
        <taxon>Basidiomycota</taxon>
        <taxon>Agaricomycotina</taxon>
        <taxon>Agaricomycetes</taxon>
        <taxon>Agaricomycetidae</taxon>
        <taxon>Agaricales</taxon>
        <taxon>Marasmiineae</taxon>
        <taxon>Omphalotaceae</taxon>
        <taxon>Lentinula</taxon>
    </lineage>
</organism>
<gene>
    <name evidence="2" type="ORF">DFH05DRAFT_1528340</name>
    <name evidence="3" type="ORF">F5890DRAFT_1552070</name>
</gene>
<reference evidence="3" key="1">
    <citation type="submission" date="2022-08" db="EMBL/GenBank/DDBJ databases">
        <authorList>
            <consortium name="DOE Joint Genome Institute"/>
            <person name="Min B."/>
            <person name="Riley R."/>
            <person name="Sierra-Patev S."/>
            <person name="Naranjo-Ortiz M."/>
            <person name="Looney B."/>
            <person name="Konkel Z."/>
            <person name="Slot J.C."/>
            <person name="Sakamoto Y."/>
            <person name="Steenwyk J.L."/>
            <person name="Rokas A."/>
            <person name="Carro J."/>
            <person name="Camarero S."/>
            <person name="Ferreira P."/>
            <person name="Molpeceres G."/>
            <person name="Ruiz-Duenas F.J."/>
            <person name="Serrano A."/>
            <person name="Henrissat B."/>
            <person name="Drula E."/>
            <person name="Hughes K.W."/>
            <person name="Mata J.L."/>
            <person name="Ishikawa N.K."/>
            <person name="Vargas-Isla R."/>
            <person name="Ushijima S."/>
            <person name="Smith C.A."/>
            <person name="Ahrendt S."/>
            <person name="Andreopoulos W."/>
            <person name="He G."/>
            <person name="Labutti K."/>
            <person name="Lipzen A."/>
            <person name="Ng V."/>
            <person name="Sandor L."/>
            <person name="Barry K."/>
            <person name="Martinez A.T."/>
            <person name="Xiao Y."/>
            <person name="Gibbons J.G."/>
            <person name="Terashima K."/>
            <person name="Hibbett D.S."/>
            <person name="Grigoriev I.V."/>
        </authorList>
    </citation>
    <scope>NUCLEOTIDE SEQUENCE</scope>
    <source>
        <strain evidence="3">TFB7829</strain>
    </source>
</reference>
<evidence type="ECO:0000313" key="2">
    <source>
        <dbReference type="EMBL" id="KAJ3741490.1"/>
    </source>
</evidence>
<dbReference type="Proteomes" id="UP001163850">
    <property type="component" value="Unassembled WGS sequence"/>
</dbReference>
<evidence type="ECO:0000256" key="1">
    <source>
        <dbReference type="SAM" id="MobiDB-lite"/>
    </source>
</evidence>
<reference evidence="2" key="2">
    <citation type="submission" date="2022-08" db="EMBL/GenBank/DDBJ databases">
        <authorList>
            <consortium name="DOE Joint Genome Institute"/>
            <person name="Min B."/>
            <person name="Sierra-Patev S."/>
            <person name="Naranjo-Ortiz M."/>
            <person name="Looney B."/>
            <person name="Konkel Z."/>
            <person name="Slot J.C."/>
            <person name="Sakamoto Y."/>
            <person name="Steenwyk J.L."/>
            <person name="Rokas A."/>
            <person name="Carro J."/>
            <person name="Camarero S."/>
            <person name="Ferreira P."/>
            <person name="Molpeceres G."/>
            <person name="Ruiz-duenas F.J."/>
            <person name="Serrano A."/>
            <person name="Henrissat B."/>
            <person name="Drula E."/>
            <person name="Hughes K.W."/>
            <person name="Mata J.L."/>
            <person name="Ishikawa N.K."/>
            <person name="Vargas-Isla R."/>
            <person name="Ushijima S."/>
            <person name="Smith C.A."/>
            <person name="Ahrendt S."/>
            <person name="Andreopoulos W."/>
            <person name="He G."/>
            <person name="LaButti K."/>
            <person name="Lipzen A."/>
            <person name="Ng V."/>
            <person name="Riley R."/>
            <person name="Sandor L."/>
            <person name="Barry K."/>
            <person name="Martinez A.T."/>
            <person name="Xiao Y."/>
            <person name="Gibbons J.G."/>
            <person name="Terashima K."/>
            <person name="Hibbett D.S."/>
            <person name="Grigoriev I.V."/>
        </authorList>
    </citation>
    <scope>NUCLEOTIDE SEQUENCE</scope>
    <source>
        <strain evidence="2">TFB7810</strain>
    </source>
</reference>
<comment type="caution">
    <text evidence="2">The sequence shown here is derived from an EMBL/GenBank/DDBJ whole genome shotgun (WGS) entry which is preliminary data.</text>
</comment>
<proteinExistence type="predicted"/>